<proteinExistence type="predicted"/>
<sequence>MVAAATVGVVSLPLVARLLPGEGTPVGVRTLLARIAGSAGVGYSGFAESHSTLAVPTAGAGVTGIFAPLATVLAETSQLRVWWRDADDWRVDRIKATGESGLRETGGALWQWEYETGSLRRSTLRPTVRAPRPDDLVPPGLARRLLGEARADEVSAIPGRRVAGERTDGLRLRVTDRRSTLDHVDVWALPASGLPVRVDVHARGAAGSGGPVLSTSFLDLTVARPPAGTIAFTPPDGVATQEDDVDIVSVIDRFSGAVPPARLAGLPRRTDLDLGAVGVYGRGLTLVVAIPMRPRVADRVVPVVRAAPGAVEDESGIAAGIGPLRLQLSPPTGHGSRWLLAGTLSPSALRAAARDLPPARAATRPAR</sequence>
<dbReference type="AlphaFoldDB" id="A0A1M5T4R1"/>
<accession>A0A1M5T4R1</accession>
<name>A0A1M5T4R1_9ACTN</name>
<gene>
    <name evidence="1" type="ORF">SAMN05443575_3900</name>
</gene>
<evidence type="ECO:0000313" key="2">
    <source>
        <dbReference type="Proteomes" id="UP000186132"/>
    </source>
</evidence>
<reference evidence="1 2" key="1">
    <citation type="submission" date="2016-11" db="EMBL/GenBank/DDBJ databases">
        <authorList>
            <person name="Jaros S."/>
            <person name="Januszkiewicz K."/>
            <person name="Wedrychowicz H."/>
        </authorList>
    </citation>
    <scope>NUCLEOTIDE SEQUENCE [LARGE SCALE GENOMIC DNA]</scope>
    <source>
        <strain evidence="1 2">DSM 45627</strain>
    </source>
</reference>
<organism evidence="1 2">
    <name type="scientific">Jatrophihabitans endophyticus</name>
    <dbReference type="NCBI Taxonomy" id="1206085"/>
    <lineage>
        <taxon>Bacteria</taxon>
        <taxon>Bacillati</taxon>
        <taxon>Actinomycetota</taxon>
        <taxon>Actinomycetes</taxon>
        <taxon>Jatrophihabitantales</taxon>
        <taxon>Jatrophihabitantaceae</taxon>
        <taxon>Jatrophihabitans</taxon>
    </lineage>
</organism>
<keyword evidence="2" id="KW-1185">Reference proteome</keyword>
<dbReference type="STRING" id="1206085.SAMN05443575_3900"/>
<dbReference type="Proteomes" id="UP000186132">
    <property type="component" value="Unassembled WGS sequence"/>
</dbReference>
<evidence type="ECO:0000313" key="1">
    <source>
        <dbReference type="EMBL" id="SHH45363.1"/>
    </source>
</evidence>
<protein>
    <submittedName>
        <fullName evidence="1">Uncharacterized protein</fullName>
    </submittedName>
</protein>
<dbReference type="EMBL" id="FQVU01000006">
    <property type="protein sequence ID" value="SHH45363.1"/>
    <property type="molecule type" value="Genomic_DNA"/>
</dbReference>